<organism evidence="1 2">
    <name type="scientific">Alkalibacillus silvisoli</name>
    <dbReference type="NCBI Taxonomy" id="392823"/>
    <lineage>
        <taxon>Bacteria</taxon>
        <taxon>Bacillati</taxon>
        <taxon>Bacillota</taxon>
        <taxon>Bacilli</taxon>
        <taxon>Bacillales</taxon>
        <taxon>Bacillaceae</taxon>
        <taxon>Alkalibacillus</taxon>
    </lineage>
</organism>
<dbReference type="EMBL" id="BAAACZ010000026">
    <property type="protein sequence ID" value="GAA0469292.1"/>
    <property type="molecule type" value="Genomic_DNA"/>
</dbReference>
<proteinExistence type="predicted"/>
<accession>A0ABP3K3J1</accession>
<dbReference type="SUPFAM" id="SSF56059">
    <property type="entry name" value="Glutathione synthetase ATP-binding domain-like"/>
    <property type="match status" value="1"/>
</dbReference>
<dbReference type="Proteomes" id="UP001500740">
    <property type="component" value="Unassembled WGS sequence"/>
</dbReference>
<dbReference type="Gene3D" id="3.30.1490.20">
    <property type="entry name" value="ATP-grasp fold, A domain"/>
    <property type="match status" value="1"/>
</dbReference>
<dbReference type="InterPro" id="IPR013815">
    <property type="entry name" value="ATP_grasp_subdomain_1"/>
</dbReference>
<keyword evidence="2" id="KW-1185">Reference proteome</keyword>
<dbReference type="Gene3D" id="3.30.470.20">
    <property type="entry name" value="ATP-grasp fold, B domain"/>
    <property type="match status" value="1"/>
</dbReference>
<dbReference type="Pfam" id="PF14398">
    <property type="entry name" value="ATPgrasp_YheCD"/>
    <property type="match status" value="1"/>
</dbReference>
<evidence type="ECO:0000313" key="1">
    <source>
        <dbReference type="EMBL" id="GAA0469292.1"/>
    </source>
</evidence>
<comment type="caution">
    <text evidence="1">The sequence shown here is derived from an EMBL/GenBank/DDBJ whole genome shotgun (WGS) entry which is preliminary data.</text>
</comment>
<protein>
    <recommendedName>
        <fullName evidence="3">YheC/YheD family protein</fullName>
    </recommendedName>
</protein>
<sequence>MFSITTPFKKQKKQKQAQVKPQVQYVGCMRNSRTPKDFFKLLSQACAHYDLTLVYFSPKDVDMDRGTANGKVLVNDEWIKREVDIPRFIDVSNFCYKHRTIMNYLGQVSTLSSERIGSKSKLYKAIKESGSFDHLIIPYITTDSPKEVFEFLFQHQEVILKPKIGKKGEHIYKLTFIDTNEFKVSYETNEQIIDREELISFFTELVTKKKYICQRYIHSYDNNHNPFDCRIRLEKNLEGKWEIAINLVRISSNQKVVSNVAQGGYVSELESFLKVNYPENWETIQNEIIQVGEGLPLHIEKVTGKTLNSLGIDIGIDQDGKPYLFEANTAPGVDYALGEIAMIKSGYYYFMMNRAMHNKNAI</sequence>
<evidence type="ECO:0000313" key="2">
    <source>
        <dbReference type="Proteomes" id="UP001500740"/>
    </source>
</evidence>
<evidence type="ECO:0008006" key="3">
    <source>
        <dbReference type="Google" id="ProtNLM"/>
    </source>
</evidence>
<reference evidence="2" key="1">
    <citation type="journal article" date="2019" name="Int. J. Syst. Evol. Microbiol.">
        <title>The Global Catalogue of Microorganisms (GCM) 10K type strain sequencing project: providing services to taxonomists for standard genome sequencing and annotation.</title>
        <authorList>
            <consortium name="The Broad Institute Genomics Platform"/>
            <consortium name="The Broad Institute Genome Sequencing Center for Infectious Disease"/>
            <person name="Wu L."/>
            <person name="Ma J."/>
        </authorList>
    </citation>
    <scope>NUCLEOTIDE SEQUENCE [LARGE SCALE GENOMIC DNA]</scope>
    <source>
        <strain evidence="2">JCM 14193</strain>
    </source>
</reference>
<dbReference type="RefSeq" id="WP_343784306.1">
    <property type="nucleotide sequence ID" value="NZ_BAAACZ010000026.1"/>
</dbReference>
<gene>
    <name evidence="1" type="ORF">GCM10008935_26410</name>
</gene>
<dbReference type="InterPro" id="IPR026838">
    <property type="entry name" value="YheC/D"/>
</dbReference>
<name>A0ABP3K3J1_9BACI</name>